<name>A0ABQ4U440_9HYPH</name>
<proteinExistence type="predicted"/>
<comment type="caution">
    <text evidence="1">The sequence shown here is derived from an EMBL/GenBank/DDBJ whole genome shotgun (WGS) entry which is preliminary data.</text>
</comment>
<reference evidence="1" key="1">
    <citation type="journal article" date="2021" name="Front. Microbiol.">
        <title>Comprehensive Comparative Genomics and Phenotyping of Methylobacterium Species.</title>
        <authorList>
            <person name="Alessa O."/>
            <person name="Ogura Y."/>
            <person name="Fujitani Y."/>
            <person name="Takami H."/>
            <person name="Hayashi T."/>
            <person name="Sahin N."/>
            <person name="Tani A."/>
        </authorList>
    </citation>
    <scope>NUCLEOTIDE SEQUENCE</scope>
    <source>
        <strain evidence="1">DSM 23632</strain>
    </source>
</reference>
<accession>A0ABQ4U440</accession>
<reference evidence="1" key="2">
    <citation type="submission" date="2021-08" db="EMBL/GenBank/DDBJ databases">
        <authorList>
            <person name="Tani A."/>
            <person name="Ola A."/>
            <person name="Ogura Y."/>
            <person name="Katsura K."/>
            <person name="Hayashi T."/>
        </authorList>
    </citation>
    <scope>NUCLEOTIDE SEQUENCE</scope>
    <source>
        <strain evidence="1">DSM 23632</strain>
    </source>
</reference>
<keyword evidence="2" id="KW-1185">Reference proteome</keyword>
<organism evidence="1 2">
    <name type="scientific">Methylobacterium trifolii</name>
    <dbReference type="NCBI Taxonomy" id="1003092"/>
    <lineage>
        <taxon>Bacteria</taxon>
        <taxon>Pseudomonadati</taxon>
        <taxon>Pseudomonadota</taxon>
        <taxon>Alphaproteobacteria</taxon>
        <taxon>Hyphomicrobiales</taxon>
        <taxon>Methylobacteriaceae</taxon>
        <taxon>Methylobacterium</taxon>
    </lineage>
</organism>
<evidence type="ECO:0000313" key="1">
    <source>
        <dbReference type="EMBL" id="GJE62248.1"/>
    </source>
</evidence>
<gene>
    <name evidence="1" type="ORF">MPOCJGCO_4379</name>
</gene>
<protein>
    <submittedName>
        <fullName evidence="1">Uncharacterized protein</fullName>
    </submittedName>
</protein>
<dbReference type="RefSeq" id="WP_238184900.1">
    <property type="nucleotide sequence ID" value="NZ_BPRB01000297.1"/>
</dbReference>
<dbReference type="Proteomes" id="UP001055057">
    <property type="component" value="Unassembled WGS sequence"/>
</dbReference>
<dbReference type="EMBL" id="BPRB01000297">
    <property type="protein sequence ID" value="GJE62248.1"/>
    <property type="molecule type" value="Genomic_DNA"/>
</dbReference>
<evidence type="ECO:0000313" key="2">
    <source>
        <dbReference type="Proteomes" id="UP001055057"/>
    </source>
</evidence>
<sequence length="77" mass="7824">MDDAPTTTLGRIAKTLGLPEGAVFGPYPAPDRGATVTADEALELLRLFSGIADPQVRRACTAHVQTIAGEGACADGG</sequence>